<dbReference type="Proteomes" id="UP001164803">
    <property type="component" value="Chromosome"/>
</dbReference>
<organism evidence="1 2">
    <name type="scientific">Alicyclobacillus dauci</name>
    <dbReference type="NCBI Taxonomy" id="1475485"/>
    <lineage>
        <taxon>Bacteria</taxon>
        <taxon>Bacillati</taxon>
        <taxon>Bacillota</taxon>
        <taxon>Bacilli</taxon>
        <taxon>Bacillales</taxon>
        <taxon>Alicyclobacillaceae</taxon>
        <taxon>Alicyclobacillus</taxon>
    </lineage>
</organism>
<reference evidence="1" key="1">
    <citation type="submission" date="2022-08" db="EMBL/GenBank/DDBJ databases">
        <title>Alicyclobacillus dauci DSM2870, complete genome.</title>
        <authorList>
            <person name="Wang Q."/>
            <person name="Cai R."/>
            <person name="Wang Z."/>
        </authorList>
    </citation>
    <scope>NUCLEOTIDE SEQUENCE</scope>
    <source>
        <strain evidence="1">DSM 28700</strain>
    </source>
</reference>
<evidence type="ECO:0000313" key="1">
    <source>
        <dbReference type="EMBL" id="WAH38155.1"/>
    </source>
</evidence>
<dbReference type="RefSeq" id="WP_268045715.1">
    <property type="nucleotide sequence ID" value="NZ_CP104064.1"/>
</dbReference>
<evidence type="ECO:0000313" key="2">
    <source>
        <dbReference type="Proteomes" id="UP001164803"/>
    </source>
</evidence>
<protein>
    <recommendedName>
        <fullName evidence="3">4-oxalocrotonate tautomerase</fullName>
    </recommendedName>
</protein>
<proteinExistence type="predicted"/>
<sequence length="52" mass="6022">MNVIRVTCGELAPGEITRRIAEIVVREQWHPSVKPEDKLDEAECWYPAVDDR</sequence>
<keyword evidence="2" id="KW-1185">Reference proteome</keyword>
<accession>A0ABY6Z5X9</accession>
<evidence type="ECO:0008006" key="3">
    <source>
        <dbReference type="Google" id="ProtNLM"/>
    </source>
</evidence>
<gene>
    <name evidence="1" type="ORF">NZD86_06620</name>
</gene>
<dbReference type="EMBL" id="CP104064">
    <property type="protein sequence ID" value="WAH38155.1"/>
    <property type="molecule type" value="Genomic_DNA"/>
</dbReference>
<name>A0ABY6Z5X9_9BACL</name>